<dbReference type="Proteomes" id="UP000216215">
    <property type="component" value="Unassembled WGS sequence"/>
</dbReference>
<keyword evidence="4" id="KW-1185">Reference proteome</keyword>
<dbReference type="InterPro" id="IPR058163">
    <property type="entry name" value="LysR-type_TF_proteobact-type"/>
</dbReference>
<evidence type="ECO:0000313" key="4">
    <source>
        <dbReference type="Proteomes" id="UP000216215"/>
    </source>
</evidence>
<comment type="caution">
    <text evidence="3">The sequence shown here is derived from an EMBL/GenBank/DDBJ whole genome shotgun (WGS) entry which is preliminary data.</text>
</comment>
<comment type="similarity">
    <text evidence="1">Belongs to the LysR transcriptional regulatory family.</text>
</comment>
<dbReference type="PANTHER" id="PTHR30537:SF5">
    <property type="entry name" value="HTH-TYPE TRANSCRIPTIONAL ACTIVATOR TTDR-RELATED"/>
    <property type="match status" value="1"/>
</dbReference>
<dbReference type="InterPro" id="IPR005119">
    <property type="entry name" value="LysR_subst-bd"/>
</dbReference>
<evidence type="ECO:0000256" key="1">
    <source>
        <dbReference type="ARBA" id="ARBA00009437"/>
    </source>
</evidence>
<gene>
    <name evidence="3" type="ORF">CIT25_16635</name>
</gene>
<dbReference type="EMBL" id="NPKI01000018">
    <property type="protein sequence ID" value="PAQ00975.1"/>
    <property type="molecule type" value="Genomic_DNA"/>
</dbReference>
<reference evidence="4" key="1">
    <citation type="submission" date="2017-08" db="EMBL/GenBank/DDBJ databases">
        <title>Mesorhizobium wenxinae sp. nov., a novel rhizobial species isolated from root nodules of chickpea (Cicer arietinum L.).</title>
        <authorList>
            <person name="Zhang J."/>
        </authorList>
    </citation>
    <scope>NUCLEOTIDE SEQUENCE [LARGE SCALE GENOMIC DNA]</scope>
    <source>
        <strain evidence="4">USDA 3392</strain>
    </source>
</reference>
<dbReference type="SUPFAM" id="SSF53850">
    <property type="entry name" value="Periplasmic binding protein-like II"/>
    <property type="match status" value="1"/>
</dbReference>
<dbReference type="Pfam" id="PF03466">
    <property type="entry name" value="LysR_substrate"/>
    <property type="match status" value="1"/>
</dbReference>
<dbReference type="Gene3D" id="3.40.190.290">
    <property type="match status" value="1"/>
</dbReference>
<name>A0AB36R937_9HYPH</name>
<evidence type="ECO:0000313" key="3">
    <source>
        <dbReference type="EMBL" id="PAQ00975.1"/>
    </source>
</evidence>
<dbReference type="PANTHER" id="PTHR30537">
    <property type="entry name" value="HTH-TYPE TRANSCRIPTIONAL REGULATOR"/>
    <property type="match status" value="1"/>
</dbReference>
<accession>A0AB36R937</accession>
<protein>
    <recommendedName>
        <fullName evidence="2">LysR substrate-binding domain-containing protein</fullName>
    </recommendedName>
</protein>
<evidence type="ECO:0000259" key="2">
    <source>
        <dbReference type="Pfam" id="PF03466"/>
    </source>
</evidence>
<proteinExistence type="inferred from homology"/>
<dbReference type="AlphaFoldDB" id="A0AB36R937"/>
<dbReference type="RefSeq" id="WP_095485648.1">
    <property type="nucleotide sequence ID" value="NZ_CP088151.1"/>
</dbReference>
<organism evidence="3 4">
    <name type="scientific">Mesorhizobium mediterraneum</name>
    <dbReference type="NCBI Taxonomy" id="43617"/>
    <lineage>
        <taxon>Bacteria</taxon>
        <taxon>Pseudomonadati</taxon>
        <taxon>Pseudomonadota</taxon>
        <taxon>Alphaproteobacteria</taxon>
        <taxon>Hyphomicrobiales</taxon>
        <taxon>Phyllobacteriaceae</taxon>
        <taxon>Mesorhizobium</taxon>
    </lineage>
</organism>
<sequence>MSRLPMRMQATIAIEATPAVLAAVRAGAGLSADFLVRDELASGRLVHILPEWRPPSGGIYTVYPAARFRPPKVTRFVEILVAAEREKD</sequence>
<feature type="domain" description="LysR substrate-binding" evidence="2">
    <location>
        <begin position="5"/>
        <end position="82"/>
    </location>
</feature>